<feature type="active site" description="Charge relay system" evidence="8">
    <location>
        <position position="143"/>
    </location>
</feature>
<keyword evidence="4" id="KW-0677">Repeat</keyword>
<dbReference type="InterPro" id="IPR036034">
    <property type="entry name" value="PDZ_sf"/>
</dbReference>
<comment type="caution">
    <text evidence="12">The sequence shown here is derived from an EMBL/GenBank/DDBJ whole genome shotgun (WGS) entry which is preliminary data.</text>
</comment>
<feature type="chain" id="PRO_5038732257" evidence="10">
    <location>
        <begin position="33"/>
        <end position="494"/>
    </location>
</feature>
<dbReference type="EMBL" id="SLXO01000013">
    <property type="protein sequence ID" value="TCP30805.1"/>
    <property type="molecule type" value="Genomic_DNA"/>
</dbReference>
<feature type="active site" description="Charge relay system" evidence="8">
    <location>
        <position position="220"/>
    </location>
</feature>
<dbReference type="GO" id="GO:0006508">
    <property type="term" value="P:proteolysis"/>
    <property type="evidence" value="ECO:0007669"/>
    <property type="project" value="UniProtKB-KW"/>
</dbReference>
<dbReference type="SUPFAM" id="SSF50156">
    <property type="entry name" value="PDZ domain-like"/>
    <property type="match status" value="2"/>
</dbReference>
<gene>
    <name evidence="12" type="ORF">EV659_11358</name>
</gene>
<evidence type="ECO:0000313" key="12">
    <source>
        <dbReference type="EMBL" id="TCP30805.1"/>
    </source>
</evidence>
<dbReference type="InterPro" id="IPR041489">
    <property type="entry name" value="PDZ_6"/>
</dbReference>
<dbReference type="PRINTS" id="PR00834">
    <property type="entry name" value="PROTEASES2C"/>
</dbReference>
<evidence type="ECO:0000256" key="4">
    <source>
        <dbReference type="ARBA" id="ARBA00022737"/>
    </source>
</evidence>
<dbReference type="InterPro" id="IPR001940">
    <property type="entry name" value="Peptidase_S1C"/>
</dbReference>
<sequence length="494" mass="52595">MARTAAPAAWARAFLLALTALVMLSATQAATAQPKGAPGSFAPLVDRLAPAVVNISSEGFVERPRRRIFPEGSPFEEFFNRDGDDEEPEERRVRSLGSGFIIDAKGYIVTNNHVVREADEIRVTTVGGDEYEAEIVGRDADTDLALLKIEADVDLPHVNWGDSDAARVGDWVLAIGNPFGLGGTVTSGIVSAKGRDQIAGGGRNVGEYFQTDAPINRGNSGGPLFDLDGNVIGVNTAIFSPSGGSVGIGFAITSNFAKRVVDSLRESGKFRRGYIGVRIENVIGDMAEALGVDEGALIAEVTKGSPADKAGLRHGDVVTRFAGRDVDSSSELAQVAALTPVGETVEVQYVRQGKTRTTRITLAEFPDDLANAAVAGHGMGGDDDGSSAQEMLGMDLSAVSDELRERMDLDRDLKGVVVMDLTRRSEAWRIGVRPGDVILEVNQSPVSKPEDLADRIAEAREDGRSAVLLYLYRPNGDSFFHRPLALENGDGEEG</sequence>
<dbReference type="InterPro" id="IPR051201">
    <property type="entry name" value="Chloro_Bact_Ser_Proteases"/>
</dbReference>
<dbReference type="Gene3D" id="2.40.10.120">
    <property type="match status" value="1"/>
</dbReference>
<dbReference type="OrthoDB" id="9758917at2"/>
<evidence type="ECO:0000256" key="1">
    <source>
        <dbReference type="ARBA" id="ARBA00004418"/>
    </source>
</evidence>
<keyword evidence="6" id="KW-0378">Hydrolase</keyword>
<feature type="binding site" evidence="9">
    <location>
        <position position="113"/>
    </location>
    <ligand>
        <name>substrate</name>
    </ligand>
</feature>
<dbReference type="InterPro" id="IPR001478">
    <property type="entry name" value="PDZ"/>
</dbReference>
<feature type="domain" description="PDZ" evidence="11">
    <location>
        <begin position="382"/>
        <end position="447"/>
    </location>
</feature>
<evidence type="ECO:0000256" key="7">
    <source>
        <dbReference type="ARBA" id="ARBA00022825"/>
    </source>
</evidence>
<feature type="signal peptide" evidence="10">
    <location>
        <begin position="1"/>
        <end position="32"/>
    </location>
</feature>
<organism evidence="12 13">
    <name type="scientific">Rhodothalassium salexigens DSM 2132</name>
    <dbReference type="NCBI Taxonomy" id="1188247"/>
    <lineage>
        <taxon>Bacteria</taxon>
        <taxon>Pseudomonadati</taxon>
        <taxon>Pseudomonadota</taxon>
        <taxon>Alphaproteobacteria</taxon>
        <taxon>Rhodothalassiales</taxon>
        <taxon>Rhodothalassiaceae</taxon>
        <taxon>Rhodothalassium</taxon>
    </lineage>
</organism>
<evidence type="ECO:0000256" key="10">
    <source>
        <dbReference type="SAM" id="SignalP"/>
    </source>
</evidence>
<dbReference type="PROSITE" id="PS50106">
    <property type="entry name" value="PDZ"/>
    <property type="match status" value="2"/>
</dbReference>
<dbReference type="GO" id="GO:0042597">
    <property type="term" value="C:periplasmic space"/>
    <property type="evidence" value="ECO:0007669"/>
    <property type="project" value="UniProtKB-SubCell"/>
</dbReference>
<keyword evidence="3 10" id="KW-0732">Signal</keyword>
<evidence type="ECO:0000256" key="8">
    <source>
        <dbReference type="PIRSR" id="PIRSR611782-1"/>
    </source>
</evidence>
<evidence type="ECO:0000256" key="5">
    <source>
        <dbReference type="ARBA" id="ARBA00022764"/>
    </source>
</evidence>
<comment type="subcellular location">
    <subcellularLocation>
        <location evidence="1">Periplasm</location>
    </subcellularLocation>
</comment>
<dbReference type="Proteomes" id="UP000295399">
    <property type="component" value="Unassembled WGS sequence"/>
</dbReference>
<feature type="binding site" evidence="9">
    <location>
        <begin position="218"/>
        <end position="220"/>
    </location>
    <ligand>
        <name>substrate</name>
    </ligand>
</feature>
<dbReference type="FunCoup" id="A0A4R2PA82">
    <property type="interactions" value="518"/>
</dbReference>
<dbReference type="PANTHER" id="PTHR43343">
    <property type="entry name" value="PEPTIDASE S12"/>
    <property type="match status" value="1"/>
</dbReference>
<dbReference type="SMART" id="SM00228">
    <property type="entry name" value="PDZ"/>
    <property type="match status" value="2"/>
</dbReference>
<dbReference type="InParanoid" id="A0A4R2PA82"/>
<evidence type="ECO:0000259" key="11">
    <source>
        <dbReference type="PROSITE" id="PS50106"/>
    </source>
</evidence>
<accession>A0A4R2PA82</accession>
<dbReference type="InterPro" id="IPR009003">
    <property type="entry name" value="Peptidase_S1_PA"/>
</dbReference>
<keyword evidence="2 12" id="KW-0645">Protease</keyword>
<reference evidence="12 13" key="1">
    <citation type="submission" date="2019-03" db="EMBL/GenBank/DDBJ databases">
        <title>Genomic Encyclopedia of Type Strains, Phase IV (KMG-IV): sequencing the most valuable type-strain genomes for metagenomic binning, comparative biology and taxonomic classification.</title>
        <authorList>
            <person name="Goeker M."/>
        </authorList>
    </citation>
    <scope>NUCLEOTIDE SEQUENCE [LARGE SCALE GENOMIC DNA]</scope>
    <source>
        <strain evidence="12 13">DSM 2132</strain>
    </source>
</reference>
<evidence type="ECO:0000256" key="2">
    <source>
        <dbReference type="ARBA" id="ARBA00022670"/>
    </source>
</evidence>
<dbReference type="Gene3D" id="2.30.42.10">
    <property type="match status" value="2"/>
</dbReference>
<evidence type="ECO:0000313" key="13">
    <source>
        <dbReference type="Proteomes" id="UP000295399"/>
    </source>
</evidence>
<dbReference type="AlphaFoldDB" id="A0A4R2PA82"/>
<feature type="domain" description="PDZ" evidence="11">
    <location>
        <begin position="269"/>
        <end position="353"/>
    </location>
</feature>
<protein>
    <submittedName>
        <fullName evidence="12">Serine protease Do</fullName>
    </submittedName>
</protein>
<evidence type="ECO:0000256" key="9">
    <source>
        <dbReference type="PIRSR" id="PIRSR611782-2"/>
    </source>
</evidence>
<feature type="binding site" evidence="9">
    <location>
        <position position="143"/>
    </location>
    <ligand>
        <name>substrate</name>
    </ligand>
</feature>
<dbReference type="PANTHER" id="PTHR43343:SF3">
    <property type="entry name" value="PROTEASE DO-LIKE 8, CHLOROPLASTIC"/>
    <property type="match status" value="1"/>
</dbReference>
<dbReference type="SUPFAM" id="SSF50494">
    <property type="entry name" value="Trypsin-like serine proteases"/>
    <property type="match status" value="1"/>
</dbReference>
<keyword evidence="5" id="KW-0574">Periplasm</keyword>
<feature type="active site" description="Charge relay system" evidence="8">
    <location>
        <position position="113"/>
    </location>
</feature>
<dbReference type="GO" id="GO:0004252">
    <property type="term" value="F:serine-type endopeptidase activity"/>
    <property type="evidence" value="ECO:0007669"/>
    <property type="project" value="InterPro"/>
</dbReference>
<proteinExistence type="predicted"/>
<dbReference type="Pfam" id="PF17820">
    <property type="entry name" value="PDZ_6"/>
    <property type="match status" value="1"/>
</dbReference>
<dbReference type="Pfam" id="PF13365">
    <property type="entry name" value="Trypsin_2"/>
    <property type="match status" value="1"/>
</dbReference>
<name>A0A4R2PA82_RHOSA</name>
<dbReference type="Pfam" id="PF13180">
    <property type="entry name" value="PDZ_2"/>
    <property type="match status" value="1"/>
</dbReference>
<dbReference type="NCBIfam" id="TIGR02037">
    <property type="entry name" value="degP_htrA_DO"/>
    <property type="match status" value="1"/>
</dbReference>
<keyword evidence="7" id="KW-0720">Serine protease</keyword>
<evidence type="ECO:0000256" key="6">
    <source>
        <dbReference type="ARBA" id="ARBA00022801"/>
    </source>
</evidence>
<feature type="binding site" evidence="9">
    <location>
        <position position="58"/>
    </location>
    <ligand>
        <name>substrate</name>
    </ligand>
</feature>
<keyword evidence="13" id="KW-1185">Reference proteome</keyword>
<evidence type="ECO:0000256" key="3">
    <source>
        <dbReference type="ARBA" id="ARBA00022729"/>
    </source>
</evidence>
<dbReference type="InterPro" id="IPR011782">
    <property type="entry name" value="Pept_S1C_Do"/>
</dbReference>